<comment type="subcellular location">
    <subcellularLocation>
        <location evidence="2">Cell membrane</location>
        <topology evidence="2">Multi-pass membrane protein</topology>
    </subcellularLocation>
</comment>
<dbReference type="Proteomes" id="UP000003244">
    <property type="component" value="Unassembled WGS sequence"/>
</dbReference>
<dbReference type="SUPFAM" id="SSF47384">
    <property type="entry name" value="Homodimeric domain of signal transducing histidine kinase"/>
    <property type="match status" value="1"/>
</dbReference>
<dbReference type="STRING" id="596315.HMPREF0634_0925"/>
<evidence type="ECO:0000256" key="14">
    <source>
        <dbReference type="SAM" id="Phobius"/>
    </source>
</evidence>
<evidence type="ECO:0000256" key="9">
    <source>
        <dbReference type="ARBA" id="ARBA00022777"/>
    </source>
</evidence>
<dbReference type="eggNOG" id="COG2205">
    <property type="taxonomic scope" value="Bacteria"/>
</dbReference>
<evidence type="ECO:0000313" key="16">
    <source>
        <dbReference type="EMBL" id="EFM65194.1"/>
    </source>
</evidence>
<keyword evidence="4" id="KW-1003">Cell membrane</keyword>
<evidence type="ECO:0000313" key="17">
    <source>
        <dbReference type="Proteomes" id="UP000003244"/>
    </source>
</evidence>
<evidence type="ECO:0000256" key="12">
    <source>
        <dbReference type="ARBA" id="ARBA00023012"/>
    </source>
</evidence>
<keyword evidence="7 14" id="KW-0812">Transmembrane</keyword>
<evidence type="ECO:0000256" key="7">
    <source>
        <dbReference type="ARBA" id="ARBA00022692"/>
    </source>
</evidence>
<dbReference type="CDD" id="cd06225">
    <property type="entry name" value="HAMP"/>
    <property type="match status" value="1"/>
</dbReference>
<dbReference type="PANTHER" id="PTHR45528">
    <property type="entry name" value="SENSOR HISTIDINE KINASE CPXA"/>
    <property type="match status" value="1"/>
</dbReference>
<dbReference type="Gene3D" id="1.10.287.130">
    <property type="match status" value="1"/>
</dbReference>
<dbReference type="PANTHER" id="PTHR45528:SF1">
    <property type="entry name" value="SENSOR HISTIDINE KINASE CPXA"/>
    <property type="match status" value="1"/>
</dbReference>
<evidence type="ECO:0000256" key="6">
    <source>
        <dbReference type="ARBA" id="ARBA00022679"/>
    </source>
</evidence>
<dbReference type="EC" id="2.7.13.3" evidence="3"/>
<evidence type="ECO:0000256" key="3">
    <source>
        <dbReference type="ARBA" id="ARBA00012438"/>
    </source>
</evidence>
<keyword evidence="10" id="KW-0067">ATP-binding</keyword>
<feature type="domain" description="HAMP" evidence="15">
    <location>
        <begin position="192"/>
        <end position="244"/>
    </location>
</feature>
<feature type="transmembrane region" description="Helical" evidence="14">
    <location>
        <begin position="166"/>
        <end position="187"/>
    </location>
</feature>
<keyword evidence="17" id="KW-1185">Reference proteome</keyword>
<dbReference type="SMART" id="SM00388">
    <property type="entry name" value="HisKA"/>
    <property type="match status" value="1"/>
</dbReference>
<keyword evidence="13 14" id="KW-0472">Membrane</keyword>
<dbReference type="InterPro" id="IPR050398">
    <property type="entry name" value="HssS/ArlS-like"/>
</dbReference>
<dbReference type="Pfam" id="PF00512">
    <property type="entry name" value="HisKA"/>
    <property type="match status" value="1"/>
</dbReference>
<dbReference type="EMBL" id="ADGQ01000018">
    <property type="protein sequence ID" value="EFM65194.1"/>
    <property type="molecule type" value="Genomic_DNA"/>
</dbReference>
<evidence type="ECO:0000259" key="15">
    <source>
        <dbReference type="PROSITE" id="PS50885"/>
    </source>
</evidence>
<protein>
    <recommendedName>
        <fullName evidence="3">histidine kinase</fullName>
        <ecNumber evidence="3">2.7.13.3</ecNumber>
    </recommendedName>
</protein>
<evidence type="ECO:0000256" key="5">
    <source>
        <dbReference type="ARBA" id="ARBA00022553"/>
    </source>
</evidence>
<keyword evidence="8" id="KW-0547">Nucleotide-binding</keyword>
<dbReference type="GO" id="GO:0005524">
    <property type="term" value="F:ATP binding"/>
    <property type="evidence" value="ECO:0007669"/>
    <property type="project" value="UniProtKB-KW"/>
</dbReference>
<organism evidence="16 17">
    <name type="scientific">Peptostreptococcus stomatis DSM 17678</name>
    <dbReference type="NCBI Taxonomy" id="596315"/>
    <lineage>
        <taxon>Bacteria</taxon>
        <taxon>Bacillati</taxon>
        <taxon>Bacillota</taxon>
        <taxon>Clostridia</taxon>
        <taxon>Peptostreptococcales</taxon>
        <taxon>Peptostreptococcaceae</taxon>
        <taxon>Peptostreptococcus</taxon>
    </lineage>
</organism>
<dbReference type="Pfam" id="PF00672">
    <property type="entry name" value="HAMP"/>
    <property type="match status" value="1"/>
</dbReference>
<evidence type="ECO:0000256" key="13">
    <source>
        <dbReference type="ARBA" id="ARBA00023136"/>
    </source>
</evidence>
<accession>E0E1K0</accession>
<evidence type="ECO:0000256" key="8">
    <source>
        <dbReference type="ARBA" id="ARBA00022741"/>
    </source>
</evidence>
<evidence type="ECO:0000256" key="10">
    <source>
        <dbReference type="ARBA" id="ARBA00022840"/>
    </source>
</evidence>
<dbReference type="SMART" id="SM00304">
    <property type="entry name" value="HAMP"/>
    <property type="match status" value="1"/>
</dbReference>
<evidence type="ECO:0000256" key="4">
    <source>
        <dbReference type="ARBA" id="ARBA00022475"/>
    </source>
</evidence>
<dbReference type="InterPro" id="IPR036097">
    <property type="entry name" value="HisK_dim/P_sf"/>
</dbReference>
<keyword evidence="9 16" id="KW-0418">Kinase</keyword>
<dbReference type="InterPro" id="IPR003660">
    <property type="entry name" value="HAMP_dom"/>
</dbReference>
<keyword evidence="11 14" id="KW-1133">Transmembrane helix</keyword>
<evidence type="ECO:0000256" key="2">
    <source>
        <dbReference type="ARBA" id="ARBA00004651"/>
    </source>
</evidence>
<dbReference type="PROSITE" id="PS50885">
    <property type="entry name" value="HAMP"/>
    <property type="match status" value="1"/>
</dbReference>
<reference evidence="16 17" key="1">
    <citation type="submission" date="2010-08" db="EMBL/GenBank/DDBJ databases">
        <authorList>
            <person name="Harkins D.M."/>
            <person name="Madupu R."/>
            <person name="Durkin A.S."/>
            <person name="Torralba M."/>
            <person name="Methe B."/>
            <person name="Sutton G.G."/>
            <person name="Nelson K.E."/>
        </authorList>
    </citation>
    <scope>NUCLEOTIDE SEQUENCE [LARGE SCALE GENOMIC DNA]</scope>
    <source>
        <strain evidence="16 17">DSM 17678</strain>
    </source>
</reference>
<proteinExistence type="predicted"/>
<dbReference type="AlphaFoldDB" id="E0E1K0"/>
<comment type="catalytic activity">
    <reaction evidence="1">
        <text>ATP + protein L-histidine = ADP + protein N-phospho-L-histidine.</text>
        <dbReference type="EC" id="2.7.13.3"/>
    </reaction>
</comment>
<dbReference type="GO" id="GO:0000155">
    <property type="term" value="F:phosphorelay sensor kinase activity"/>
    <property type="evidence" value="ECO:0007669"/>
    <property type="project" value="InterPro"/>
</dbReference>
<dbReference type="GO" id="GO:0005886">
    <property type="term" value="C:plasma membrane"/>
    <property type="evidence" value="ECO:0007669"/>
    <property type="project" value="UniProtKB-SubCell"/>
</dbReference>
<comment type="caution">
    <text evidence="16">The sequence shown here is derived from an EMBL/GenBank/DDBJ whole genome shotgun (WGS) entry which is preliminary data.</text>
</comment>
<gene>
    <name evidence="16" type="ORF">HMPREF0634_0925</name>
</gene>
<evidence type="ECO:0000256" key="1">
    <source>
        <dbReference type="ARBA" id="ARBA00000085"/>
    </source>
</evidence>
<dbReference type="Gene3D" id="6.10.340.10">
    <property type="match status" value="1"/>
</dbReference>
<sequence>MLIRSPKNRKNKMKFKPLKKQLTTTLVLGILISSFIATILFYSYEYIDDNYLLSNKISSNYSHHLFNKFDKFIKKDGISTNDYEKLQNWNKGSKNTISLLYIFKNDRMCYYSHYALSSYEKYDKKAIENLSDTSLDLVKKYNIQKETMRFSDGYADVYIEADISDYLKAIILVFIFIIWLSIILLIFTNRLKREINYINELSNQVDNMKSTDLDEEFTVIGNNEISNLAKTLNLMKNNIIEKEKTEKELRQAQEKLITGMAHDIRTPMTSILNYAEILRKTNDDTKLSPFIEKIIEKVNDLHTLSDQMFEYFFISGKNIPRNFEISLIEHSLGDYLSELYALLEYENFIVNADDLIFIDEKIKISSDFLARINNNIFSNIIKYADKSKPVYIYSIYENMEYKVFISNTISNNVFKIKGSKIGVNNIKFMMQHMDGYCTDEQNLKNNTYTIMLAFKIQK</sequence>
<dbReference type="CDD" id="cd00082">
    <property type="entry name" value="HisKA"/>
    <property type="match status" value="1"/>
</dbReference>
<feature type="transmembrane region" description="Helical" evidence="14">
    <location>
        <begin position="21"/>
        <end position="44"/>
    </location>
</feature>
<keyword evidence="6" id="KW-0808">Transferase</keyword>
<name>E0E1K0_9FIRM</name>
<keyword evidence="12" id="KW-0902">Two-component regulatory system</keyword>
<keyword evidence="5" id="KW-0597">Phosphoprotein</keyword>
<dbReference type="InterPro" id="IPR003661">
    <property type="entry name" value="HisK_dim/P_dom"/>
</dbReference>
<evidence type="ECO:0000256" key="11">
    <source>
        <dbReference type="ARBA" id="ARBA00022989"/>
    </source>
</evidence>